<feature type="domain" description="Rieske" evidence="10">
    <location>
        <begin position="252"/>
        <end position="347"/>
    </location>
</feature>
<evidence type="ECO:0000256" key="1">
    <source>
        <dbReference type="ARBA" id="ARBA00004141"/>
    </source>
</evidence>
<keyword evidence="12" id="KW-1185">Reference proteome</keyword>
<dbReference type="GO" id="GO:0016705">
    <property type="term" value="F:oxidoreductase activity, acting on paired donors, with incorporation or reduction of molecular oxygen"/>
    <property type="evidence" value="ECO:0007669"/>
    <property type="project" value="UniProtKB-ARBA"/>
</dbReference>
<gene>
    <name evidence="11" type="ORF">IQ266_11070</name>
</gene>
<dbReference type="GO" id="GO:0016020">
    <property type="term" value="C:membrane"/>
    <property type="evidence" value="ECO:0007669"/>
    <property type="project" value="UniProtKB-SubCell"/>
</dbReference>
<evidence type="ECO:0000313" key="11">
    <source>
        <dbReference type="EMBL" id="MBE9030272.1"/>
    </source>
</evidence>
<evidence type="ECO:0000256" key="3">
    <source>
        <dbReference type="ARBA" id="ARBA00022714"/>
    </source>
</evidence>
<evidence type="ECO:0000313" key="12">
    <source>
        <dbReference type="Proteomes" id="UP000625316"/>
    </source>
</evidence>
<dbReference type="PANTHER" id="PTHR21496">
    <property type="entry name" value="FERREDOXIN-RELATED"/>
    <property type="match status" value="1"/>
</dbReference>
<dbReference type="InterPro" id="IPR017941">
    <property type="entry name" value="Rieske_2Fe-2S"/>
</dbReference>
<organism evidence="11 12">
    <name type="scientific">Romeriopsis navalis LEGE 11480</name>
    <dbReference type="NCBI Taxonomy" id="2777977"/>
    <lineage>
        <taxon>Bacteria</taxon>
        <taxon>Bacillati</taxon>
        <taxon>Cyanobacteriota</taxon>
        <taxon>Cyanophyceae</taxon>
        <taxon>Leptolyngbyales</taxon>
        <taxon>Leptolyngbyaceae</taxon>
        <taxon>Romeriopsis</taxon>
        <taxon>Romeriopsis navalis</taxon>
    </lineage>
</organism>
<evidence type="ECO:0000259" key="10">
    <source>
        <dbReference type="PROSITE" id="PS51296"/>
    </source>
</evidence>
<dbReference type="GO" id="GO:0046872">
    <property type="term" value="F:metal ion binding"/>
    <property type="evidence" value="ECO:0007669"/>
    <property type="project" value="UniProtKB-KW"/>
</dbReference>
<comment type="caution">
    <text evidence="11">The sequence shown here is derived from an EMBL/GenBank/DDBJ whole genome shotgun (WGS) entry which is preliminary data.</text>
</comment>
<dbReference type="Pfam" id="PF00355">
    <property type="entry name" value="Rieske"/>
    <property type="match status" value="1"/>
</dbReference>
<keyword evidence="3" id="KW-0001">2Fe-2S</keyword>
<keyword evidence="7" id="KW-0411">Iron-sulfur</keyword>
<protein>
    <submittedName>
        <fullName evidence="11">Ferric reductase-like transmembrane domain-containing protein</fullName>
    </submittedName>
</protein>
<proteinExistence type="predicted"/>
<comment type="subcellular location">
    <subcellularLocation>
        <location evidence="1">Membrane</location>
        <topology evidence="1">Multi-pass membrane protein</topology>
    </subcellularLocation>
</comment>
<dbReference type="InterPro" id="IPR013130">
    <property type="entry name" value="Fe3_Rdtase_TM_dom"/>
</dbReference>
<feature type="transmembrane region" description="Helical" evidence="9">
    <location>
        <begin position="187"/>
        <end position="206"/>
    </location>
</feature>
<evidence type="ECO:0000256" key="7">
    <source>
        <dbReference type="ARBA" id="ARBA00023014"/>
    </source>
</evidence>
<dbReference type="PROSITE" id="PS51296">
    <property type="entry name" value="RIESKE"/>
    <property type="match status" value="1"/>
</dbReference>
<dbReference type="Proteomes" id="UP000625316">
    <property type="component" value="Unassembled WGS sequence"/>
</dbReference>
<feature type="transmembrane region" description="Helical" evidence="9">
    <location>
        <begin position="212"/>
        <end position="233"/>
    </location>
</feature>
<dbReference type="PANTHER" id="PTHR21496:SF23">
    <property type="entry name" value="3-PHENYLPROPIONATE_CINNAMIC ACID DIOXYGENASE FERREDOXIN SUBUNIT"/>
    <property type="match status" value="1"/>
</dbReference>
<dbReference type="RefSeq" id="WP_264325097.1">
    <property type="nucleotide sequence ID" value="NZ_JADEXQ010000032.1"/>
</dbReference>
<evidence type="ECO:0000256" key="2">
    <source>
        <dbReference type="ARBA" id="ARBA00022692"/>
    </source>
</evidence>
<accession>A0A928Z3Q9</accession>
<evidence type="ECO:0000256" key="6">
    <source>
        <dbReference type="ARBA" id="ARBA00023004"/>
    </source>
</evidence>
<evidence type="ECO:0000256" key="4">
    <source>
        <dbReference type="ARBA" id="ARBA00022723"/>
    </source>
</evidence>
<dbReference type="InterPro" id="IPR036922">
    <property type="entry name" value="Rieske_2Fe-2S_sf"/>
</dbReference>
<dbReference type="AlphaFoldDB" id="A0A928Z3Q9"/>
<name>A0A928Z3Q9_9CYAN</name>
<keyword evidence="6" id="KW-0408">Iron</keyword>
<dbReference type="Pfam" id="PF01794">
    <property type="entry name" value="Ferric_reduct"/>
    <property type="match status" value="1"/>
</dbReference>
<dbReference type="SUPFAM" id="SSF50022">
    <property type="entry name" value="ISP domain"/>
    <property type="match status" value="1"/>
</dbReference>
<keyword evidence="5 9" id="KW-1133">Transmembrane helix</keyword>
<sequence length="374" mass="41487">MSVAYKSIQWNRTKIIYDLLLFAAIGIYLFLFTYSAKLVSPDLEMRGLDIRAFGSAAFILLHVILSIGPLCRFDRRFLPLLYNRRHMGVTMFFLGLIHVIGFNLSDIPVLSNIPYKADGALYWYHDFGNVEPIVSLFAGNTHYGSLVRFPFETLGVIGLAILFLMAITSHDFWLANLTAPIWKALHMSVYVAYAALVGHVTLGAIQTNRHPFLTIAVGLGLVWITVIHLLAALQERRRDRAVAPPATATDHYVDIGSINEIPDTRAKIVTIAGERVAIFKYDGKIAAISNVCQHQNGPLGEGKVIDGCVTCPWHGYQYLPETGASPPPFIESVPTFNVQLRDDRIFVSTIPNPPGTETIPARIYPDADGAQSYE</sequence>
<dbReference type="Gene3D" id="2.102.10.10">
    <property type="entry name" value="Rieske [2Fe-2S] iron-sulphur domain"/>
    <property type="match status" value="1"/>
</dbReference>
<evidence type="ECO:0000256" key="8">
    <source>
        <dbReference type="ARBA" id="ARBA00023136"/>
    </source>
</evidence>
<dbReference type="GO" id="GO:0051537">
    <property type="term" value="F:2 iron, 2 sulfur cluster binding"/>
    <property type="evidence" value="ECO:0007669"/>
    <property type="project" value="UniProtKB-KW"/>
</dbReference>
<feature type="transmembrane region" description="Helical" evidence="9">
    <location>
        <begin position="154"/>
        <end position="175"/>
    </location>
</feature>
<keyword evidence="2 9" id="KW-0812">Transmembrane</keyword>
<dbReference type="GO" id="GO:0004497">
    <property type="term" value="F:monooxygenase activity"/>
    <property type="evidence" value="ECO:0007669"/>
    <property type="project" value="UniProtKB-ARBA"/>
</dbReference>
<keyword evidence="8 9" id="KW-0472">Membrane</keyword>
<evidence type="ECO:0000256" key="5">
    <source>
        <dbReference type="ARBA" id="ARBA00022989"/>
    </source>
</evidence>
<feature type="transmembrane region" description="Helical" evidence="9">
    <location>
        <begin position="15"/>
        <end position="32"/>
    </location>
</feature>
<keyword evidence="4" id="KW-0479">Metal-binding</keyword>
<evidence type="ECO:0000256" key="9">
    <source>
        <dbReference type="SAM" id="Phobius"/>
    </source>
</evidence>
<reference evidence="11" key="1">
    <citation type="submission" date="2020-10" db="EMBL/GenBank/DDBJ databases">
        <authorList>
            <person name="Castelo-Branco R."/>
            <person name="Eusebio N."/>
            <person name="Adriana R."/>
            <person name="Vieira A."/>
            <person name="Brugerolle De Fraissinette N."/>
            <person name="Rezende De Castro R."/>
            <person name="Schneider M.P."/>
            <person name="Vasconcelos V."/>
            <person name="Leao P.N."/>
        </authorList>
    </citation>
    <scope>NUCLEOTIDE SEQUENCE</scope>
    <source>
        <strain evidence="11">LEGE 11480</strain>
    </source>
</reference>
<feature type="transmembrane region" description="Helical" evidence="9">
    <location>
        <begin position="52"/>
        <end position="73"/>
    </location>
</feature>
<dbReference type="EMBL" id="JADEXQ010000032">
    <property type="protein sequence ID" value="MBE9030272.1"/>
    <property type="molecule type" value="Genomic_DNA"/>
</dbReference>
<feature type="transmembrane region" description="Helical" evidence="9">
    <location>
        <begin position="85"/>
        <end position="104"/>
    </location>
</feature>